<evidence type="ECO:0000313" key="1">
    <source>
        <dbReference type="EMBL" id="ERI09107.1"/>
    </source>
</evidence>
<reference evidence="1 2" key="1">
    <citation type="submission" date="2013-08" db="EMBL/GenBank/DDBJ databases">
        <authorList>
            <person name="Weinstock G."/>
            <person name="Sodergren E."/>
            <person name="Wylie T."/>
            <person name="Fulton L."/>
            <person name="Fulton R."/>
            <person name="Fronick C."/>
            <person name="O'Laughlin M."/>
            <person name="Godfrey J."/>
            <person name="Miner T."/>
            <person name="Herter B."/>
            <person name="Appelbaum E."/>
            <person name="Cordes M."/>
            <person name="Lek S."/>
            <person name="Wollam A."/>
            <person name="Pepin K.H."/>
            <person name="Palsikar V.B."/>
            <person name="Mitreva M."/>
            <person name="Wilson R.K."/>
        </authorList>
    </citation>
    <scope>NUCLEOTIDE SEQUENCE [LARGE SCALE GENOMIC DNA]</scope>
    <source>
        <strain evidence="1 2">ATCC 12856</strain>
    </source>
</reference>
<name>U1YAE1_ANEAE</name>
<organism evidence="1 2">
    <name type="scientific">Aneurinibacillus aneurinilyticus ATCC 12856</name>
    <dbReference type="NCBI Taxonomy" id="649747"/>
    <lineage>
        <taxon>Bacteria</taxon>
        <taxon>Bacillati</taxon>
        <taxon>Bacillota</taxon>
        <taxon>Bacilli</taxon>
        <taxon>Bacillales</taxon>
        <taxon>Paenibacillaceae</taxon>
        <taxon>Aneurinibacillus group</taxon>
        <taxon>Aneurinibacillus</taxon>
    </lineage>
</organism>
<dbReference type="Proteomes" id="UP000016511">
    <property type="component" value="Unassembled WGS sequence"/>
</dbReference>
<dbReference type="AlphaFoldDB" id="U1YAE1"/>
<keyword evidence="2" id="KW-1185">Reference proteome</keyword>
<dbReference type="EMBL" id="AWSJ01000168">
    <property type="protein sequence ID" value="ERI09107.1"/>
    <property type="molecule type" value="Genomic_DNA"/>
</dbReference>
<feature type="non-terminal residue" evidence="1">
    <location>
        <position position="49"/>
    </location>
</feature>
<dbReference type="HOGENOM" id="CLU_3145916_0_0_9"/>
<sequence>MKGKWRILFKETNRCNILNYRYSTTERLMQVKFTIRKMQKEDIQQVQQV</sequence>
<accession>U1YAE1</accession>
<comment type="caution">
    <text evidence="1">The sequence shown here is derived from an EMBL/GenBank/DDBJ whole genome shotgun (WGS) entry which is preliminary data.</text>
</comment>
<evidence type="ECO:0000313" key="2">
    <source>
        <dbReference type="Proteomes" id="UP000016511"/>
    </source>
</evidence>
<proteinExistence type="predicted"/>
<protein>
    <submittedName>
        <fullName evidence="1">Uncharacterized protein</fullName>
    </submittedName>
</protein>
<gene>
    <name evidence="1" type="ORF">HMPREF0083_02808</name>
</gene>